<feature type="domain" description="Thyroglobulin type-1" evidence="19">
    <location>
        <begin position="32"/>
        <end position="93"/>
    </location>
</feature>
<dbReference type="PIRSF" id="PIRSF001831">
    <property type="entry name" value="Thyroglobulin"/>
    <property type="match status" value="1"/>
</dbReference>
<name>A6HRR6_RAT</name>
<evidence type="ECO:0000256" key="3">
    <source>
        <dbReference type="ARBA" id="ARBA00017326"/>
    </source>
</evidence>
<feature type="domain" description="Thyroglobulin type-1" evidence="19">
    <location>
        <begin position="1147"/>
        <end position="1211"/>
    </location>
</feature>
<evidence type="ECO:0000259" key="19">
    <source>
        <dbReference type="PROSITE" id="PS51162"/>
    </source>
</evidence>
<dbReference type="Gene3D" id="4.10.800.10">
    <property type="entry name" value="Thyroglobulin type-1"/>
    <property type="match status" value="10"/>
</dbReference>
<evidence type="ECO:0000256" key="2">
    <source>
        <dbReference type="ARBA" id="ARBA00005964"/>
    </source>
</evidence>
<dbReference type="InterPro" id="IPR000716">
    <property type="entry name" value="Thyroglobulin_1"/>
</dbReference>
<evidence type="ECO:0000256" key="6">
    <source>
        <dbReference type="ARBA" id="ARBA00022641"/>
    </source>
</evidence>
<dbReference type="InterPro" id="IPR011641">
    <property type="entry name" value="Tyr-kin_ephrin_A/B_rcpt-like"/>
</dbReference>
<feature type="disulfide bond" evidence="16">
    <location>
        <begin position="141"/>
        <end position="161"/>
    </location>
</feature>
<dbReference type="InterPro" id="IPR036857">
    <property type="entry name" value="Thyroglobulin_1_sf"/>
</dbReference>
<dbReference type="OMA" id="SIYVPQC"/>
<evidence type="ECO:0000256" key="7">
    <source>
        <dbReference type="ARBA" id="ARBA00022653"/>
    </source>
</evidence>
<organism evidence="20">
    <name type="scientific">Rattus norvegicus</name>
    <name type="common">Rat</name>
    <dbReference type="NCBI Taxonomy" id="10116"/>
    <lineage>
        <taxon>Eukaryota</taxon>
        <taxon>Metazoa</taxon>
        <taxon>Chordata</taxon>
        <taxon>Craniata</taxon>
        <taxon>Vertebrata</taxon>
        <taxon>Euteleostomi</taxon>
        <taxon>Mammalia</taxon>
        <taxon>Eutheria</taxon>
        <taxon>Euarchontoglires</taxon>
        <taxon>Glires</taxon>
        <taxon>Rodentia</taxon>
        <taxon>Myomorpha</taxon>
        <taxon>Muroidea</taxon>
        <taxon>Muridae</taxon>
        <taxon>Murinae</taxon>
        <taxon>Rattus</taxon>
    </lineage>
</organism>
<dbReference type="FunFam" id="4.10.800.10:FF:000013">
    <property type="entry name" value="Thyroglobulin"/>
    <property type="match status" value="1"/>
</dbReference>
<feature type="disulfide bond" evidence="16">
    <location>
        <begin position="132"/>
        <end position="139"/>
    </location>
</feature>
<keyword evidence="12 16" id="KW-1015">Disulfide bond</keyword>
<dbReference type="FunFam" id="3.40.50.1820:FF:000127">
    <property type="entry name" value="Thyroglobulin"/>
    <property type="match status" value="1"/>
</dbReference>
<keyword evidence="8" id="KW-0372">Hormone</keyword>
<feature type="domain" description="Thyroglobulin type-1" evidence="19">
    <location>
        <begin position="727"/>
        <end position="922"/>
    </location>
</feature>
<evidence type="ECO:0000256" key="5">
    <source>
        <dbReference type="ARBA" id="ARBA00022534"/>
    </source>
</evidence>
<evidence type="ECO:0000256" key="11">
    <source>
        <dbReference type="ARBA" id="ARBA00022920"/>
    </source>
</evidence>
<accession>A6HRR6</accession>
<reference evidence="20" key="1">
    <citation type="journal article" date="2005" name="Genome Res.">
        <title>Gene and alternative splicing annotation with AIR.</title>
        <authorList>
            <person name="Florea L."/>
            <person name="Di Francesco V."/>
            <person name="Miller J."/>
            <person name="Turner R."/>
            <person name="Yao A."/>
            <person name="Harris M."/>
            <person name="Walenz B."/>
            <person name="Mobarry C."/>
            <person name="Merkulov G.V."/>
            <person name="Charlab R."/>
            <person name="Dew I."/>
            <person name="Deng Z."/>
            <person name="Istrail S."/>
            <person name="Li P."/>
            <person name="Sutton G."/>
        </authorList>
    </citation>
    <scope>NUCLEOTIDE SEQUENCE</scope>
    <source>
        <strain evidence="20">BN</strain>
    </source>
</reference>
<comment type="similarity">
    <text evidence="2">Belongs to the type-B carboxylesterase/lipase family.</text>
</comment>
<dbReference type="RefSeq" id="NP_112250.2">
    <property type="nucleotide sequence ID" value="NM_030988.2"/>
</dbReference>
<dbReference type="InterPro" id="IPR002018">
    <property type="entry name" value="CarbesteraseB"/>
</dbReference>
<dbReference type="Proteomes" id="UP000234681">
    <property type="component" value="Chromosome 7"/>
</dbReference>
<feature type="disulfide bond" evidence="16">
    <location>
        <begin position="638"/>
        <end position="658"/>
    </location>
</feature>
<dbReference type="Pfam" id="PF00086">
    <property type="entry name" value="Thyroglobulin_1"/>
    <property type="match status" value="10"/>
</dbReference>
<evidence type="ECO:0000313" key="20">
    <source>
        <dbReference type="EMBL" id="EDM16152.1"/>
    </source>
</evidence>
<dbReference type="PANTHER" id="PTHR14093:SF19">
    <property type="entry name" value="THYROGLOBULIN"/>
    <property type="match status" value="1"/>
</dbReference>
<feature type="compositionally biased region" description="Acidic residues" evidence="17">
    <location>
        <begin position="2743"/>
        <end position="2755"/>
    </location>
</feature>
<feature type="disulfide bond" evidence="16">
    <location>
        <begin position="1043"/>
        <end position="1050"/>
    </location>
</feature>
<dbReference type="FunFam" id="4.10.800.10:FF:000004">
    <property type="entry name" value="SPARC-related modular calcium-binding protein 1"/>
    <property type="match status" value="1"/>
</dbReference>
<keyword evidence="4" id="KW-0964">Secreted</keyword>
<dbReference type="GO" id="GO:0005576">
    <property type="term" value="C:extracellular region"/>
    <property type="evidence" value="ECO:0007669"/>
    <property type="project" value="UniProtKB-SubCell"/>
</dbReference>
<feature type="domain" description="Thyroglobulin type-1" evidence="19">
    <location>
        <begin position="1075"/>
        <end position="1146"/>
    </location>
</feature>
<evidence type="ECO:0000256" key="9">
    <source>
        <dbReference type="ARBA" id="ARBA00022729"/>
    </source>
</evidence>
<evidence type="ECO:0000256" key="16">
    <source>
        <dbReference type="PROSITE-ProRule" id="PRU00500"/>
    </source>
</evidence>
<feature type="domain" description="Thyroglobulin type-1" evidence="19">
    <location>
        <begin position="299"/>
        <end position="365"/>
    </location>
</feature>
<evidence type="ECO:0000256" key="12">
    <source>
        <dbReference type="ARBA" id="ARBA00023157"/>
    </source>
</evidence>
<dbReference type="CTD" id="7038"/>
<feature type="domain" description="Thyroglobulin type-1" evidence="19">
    <location>
        <begin position="1510"/>
        <end position="1564"/>
    </location>
</feature>
<dbReference type="GO" id="GO:0006590">
    <property type="term" value="P:thyroid hormone generation"/>
    <property type="evidence" value="ECO:0007669"/>
    <property type="project" value="UniProtKB-ARBA"/>
</dbReference>
<keyword evidence="5" id="KW-0893">Thyroid hormones biosynthesis</keyword>
<dbReference type="Pfam" id="PF07699">
    <property type="entry name" value="Ephrin_rec_like"/>
    <property type="match status" value="1"/>
</dbReference>
<evidence type="ECO:0000256" key="1">
    <source>
        <dbReference type="ARBA" id="ARBA00004613"/>
    </source>
</evidence>
<sequence>MMTLVLWVSTLLSSVCLVAANIFEYQVDAQPLRPCELQREKAFLKQDEYVPQCSEDGSFQTVQCQNDGQSCWCVDSDGTEVPGSRQLGRPTACLSFCQLHKQRILLSSYINSTDALYLPQCQDSGNYAPVQCDLQQVQCWCVDTEGMEVYGTRQQGRPTRCPRSCEIRSRRLLHGVGDKSPPQCDADGEFMPVQCKFVNTTDMMIFDLIHNYNRFPDAFVTFSAFRNRFPEVSGYCYCADSQGRELAETGLELLLDEIYDTIFAGLDQASTFTQSTMYRILQRRFLAIQLVISGRFRCPTKCEVEQFTATSFGHPYIPSCHRDGHYQTVQCQMERMCWCVDAQGIEIPGTRQQGQPLFCAKDQSCASERQQALSRLYFETPGYFSPQDLLSSEDRLVPVSGARLDISCPPRIKELFVDSGLLRSIAVERYQQLSESRSLLREAIRAIFPSRELAGLALQFTTNPKRLQQNLFGGTFLVNAAQLNLSGALGTRSTFNFSQFFQQFGLPGFLVRDRATDLAKLLPVSLDSSPTPVPLRVPEKRVAMNKSVVGTFGFKVNLQENQDALKFLVSLMELPEFLVFLQRAVSVPEDRARDLGDVMEMVFSAQACKQTSGRFFVPSCTAEGSYEDIQCYAGECWCVNSQGKEVEGSRVSGGHPRCPTKCEKQRAQMQNLAGAQPAGSSFFVPTCTSEGYFLPVQCFNSECYCVDAEGQVIPGTQSTIGEPKLCPSVCQLQAEQAFLGVVGVLLSNSSMVPPISSVYIPQCSTSGQWMPVQCDGPHEQVFEWYERWNTQNSDGQELTTATLLMKLMSYREVASTNFSLFLQSLYDAGQQSIFPVLAQYPSLQDVPQVVLEGATIQPGENIFLDPYIFWQILNGQLSQYPGPYSDFSMPLEHFNLRSCWCVDEAGQELDGTRTRAGEIPACPGPCEEVKFRVLKFIKETEEIVSASNASSFPLGESFLVAKGIQLTSEELGLPPLYPSREAFSEKFLRGSEYAIRLAAQSTLTFYQKLRASLGESNGTASLLWSGPYMPQCNTIGGWEPVQCHPGTGQCWCVDGWGELIPGSLMARSSQMPQCPTSCELSRANGLISAWKQAGHQRNPGPGDLFTPVCLQTGEYVRQQTSGTGAWCVDPSSGEGVPTNTNSSAQCPGLCDALKSRVLSRKVGLGYTPVCEALDGGFSPVQCDLAQGSCWCVLASGEEVPGTRVVGTQPACESPQCPLPFSGSDVTDGVVFCETASSSGVTTVQQCQLFCRQGLWNVFSPGPLICNLESQRWVTLPLPRACQRPQLWQTMQTQAHFQLLLPPGKMCSIDYSGLLQAFQVFILDELITRGFCQIQVKTFGTLVSRTVCDNSSIQVGCLTAERLGVNATWKLQLEDISVGSLPNLHSIERALMGQDLLGRFANLIQSGKFQLHLDSKTFSADTILYFLNGDRFVTSPMTQLGCLEGFYRVSTTSQDPLGCVKCPEGSFSQDGKCTPCPAGTYQGQAGSSACIPCPRGRTTTITGAFSKTHCVTDCQRDEAGLQCDQNGQYQANQKDMDSGEVFCVDSEGQRLQWLQTEAGLSESQCLMMRKFEKAPESKVIFDASSPVIVKSRVPSANSPLVQCLADCADDEACSFVTVSSMSSEVSCDLYSWTRDNFACVTSDQEEDAVDSLKETSFGSLRCQVKVRNSGKDSLAVYVKKGHEFTASGQKSFEPTGFQNVLSGLYSSVVFSALGTNLTDTHLFCLLACDQDSCCDGFIVTQVKEGPTICGLLSAPDILVCHINDWRDASDTQANGTCAGVTYDQGSRQMTMSLGGQEFLQGLTLLEGTQDSFISFQQVYLWKDSDIGSRPESMGCGRGMVPKSEAPEGADMATELFSPVDITQVIVNTSHSLPSQQYWLSTHLFSAEQANLWCLSRCAQEPVFCQLADIMESSSLYFTCSLYPEAQVCDNDVESNAKNCSQILPRQPTALFQRKVVLNDRVKNFYTRLPFQKLSGISIRDRIPMSEKLISNGFFECERLCDRDPCCTGFGFLNVSQMQGGEMTCLTLNSMGIQTCSEENGATWRILDCGSEDTEVHTYPFGWYQKPAVWSDAPSFCPSAALQSLTEEKVALDSWQTLALSSVIIDPSIKHFDVAHISISATRNFSLAQDFCLQECSRHQDCLVTTLQIQQGVVRCVFYPDIQSCEHSLRSKTCWLLLHEEAAYIYRKSGAPLHQSDGISTPSVHIDSFGQLQGGSQVVKVGTAWKQVYQFLGVPYAAPPLAENRFQAPEVLNWTGSWDATKLRSSCWQPGTRTPTPPQISEDCLYLNVFVPENLVSNASVLVFFHNTVEMEGSGGQLNIDGSILAAVGNLIVVTANYRLGVFGFLSSGSDEVAGNWGLLDQVAALTWVQTHIGAFGGDPQRVTLAADRGGADVASIHLLITRPTRLQLFRKALLMGGSALSPAAIISPDRAQQQAAALAKEVGCPNSSVQEVVSCFRQKPANILNEAQTKLLAVSGPFHYWGPVVDGQYLRELPSRRLKRPLPVKVDLLIGGSQDDGLINRAKAVKQFEESQGRTNSKTAFYQALQNSLGGEDSDARILAAAIWYYSLEHSTDDYASFSRALENATRDYFIICPIVNMASLWARRTRGNVFMYHVPESYGHGSLELLADVQYAFGLPFYSAYQGYFSMEEQSLSLKVMQYFSNFIRSGNPNYPHEFSQKAAEFATPWPDFVPGAGGESYKELSAQLPNRQGLKKADCSFWSKYIQTLKDADGAKDGQLTKSGEEDLEVGPGSEEDFSGSLEPVPKSYSK</sequence>
<keyword evidence="13" id="KW-0325">Glycoprotein</keyword>
<dbReference type="SMART" id="SM00211">
    <property type="entry name" value="TY"/>
    <property type="match status" value="10"/>
</dbReference>
<dbReference type="SUPFAM" id="SSF57610">
    <property type="entry name" value="Thyroglobulin type-1 domain"/>
    <property type="match status" value="11"/>
</dbReference>
<dbReference type="CDD" id="cd00191">
    <property type="entry name" value="TY"/>
    <property type="match status" value="8"/>
</dbReference>
<dbReference type="GO" id="GO:0005179">
    <property type="term" value="F:hormone activity"/>
    <property type="evidence" value="ECO:0007669"/>
    <property type="project" value="UniProtKB-KW"/>
</dbReference>
<protein>
    <recommendedName>
        <fullName evidence="3">Thyroglobulin</fullName>
    </recommendedName>
</protein>
<dbReference type="FunFam" id="4.10.800.10:FF:000011">
    <property type="entry name" value="Thyroglobulin"/>
    <property type="match status" value="2"/>
</dbReference>
<feature type="domain" description="Thyroglobulin type-1" evidence="19">
    <location>
        <begin position="659"/>
        <end position="726"/>
    </location>
</feature>
<feature type="disulfide bond" evidence="16">
    <location>
        <begin position="1191"/>
        <end position="1211"/>
    </location>
</feature>
<dbReference type="OrthoDB" id="6409105at2759"/>
<evidence type="ECO:0000256" key="14">
    <source>
        <dbReference type="ARBA" id="ARBA00046595"/>
    </source>
</evidence>
<dbReference type="PROSITE" id="PS51162">
    <property type="entry name" value="THYROGLOBULIN_1_2"/>
    <property type="match status" value="11"/>
</dbReference>
<evidence type="ECO:0000256" key="10">
    <source>
        <dbReference type="ARBA" id="ARBA00022737"/>
    </source>
</evidence>
<feature type="signal peptide" evidence="18">
    <location>
        <begin position="1"/>
        <end position="20"/>
    </location>
</feature>
<keyword evidence="10" id="KW-0677">Repeat</keyword>
<dbReference type="GeneID" id="24826"/>
<evidence type="ECO:0000256" key="18">
    <source>
        <dbReference type="SAM" id="SignalP"/>
    </source>
</evidence>
<comment type="function">
    <text evidence="15">Acts as a substrate for the production of iodinated thyroid hormones thyroxine (T4) and triiodothyronine (T3). The synthesis of T3 and T4 involves iodination of selected tyrosine residues of TG/thyroglobulin followed by their oxidative coupling. Following TG re-internalization and lysosomal-mediated proteolysis, T3 and T4 are released from the polypeptide backbone leading to their secretion into the bloodstream. One dimer produces 7 thyroid hormone molecules.</text>
</comment>
<dbReference type="InterPro" id="IPR016324">
    <property type="entry name" value="Thyroglobulin"/>
</dbReference>
<feature type="disulfide bond" evidence="16">
    <location>
        <begin position="165"/>
        <end position="184"/>
    </location>
</feature>
<feature type="domain" description="Thyroglobulin type-1" evidence="19">
    <location>
        <begin position="94"/>
        <end position="161"/>
    </location>
</feature>
<feature type="chain" id="PRO_5039913698" description="Thyroglobulin" evidence="18">
    <location>
        <begin position="21"/>
        <end position="2768"/>
    </location>
</feature>
<dbReference type="SMART" id="SM01411">
    <property type="entry name" value="Ephrin_rec_like"/>
    <property type="match status" value="1"/>
</dbReference>
<keyword evidence="9 18" id="KW-0732">Signal</keyword>
<feature type="domain" description="Thyroglobulin type-1" evidence="19">
    <location>
        <begin position="1003"/>
        <end position="1074"/>
    </location>
</feature>
<dbReference type="SMR" id="A6HRR6"/>
<dbReference type="Gene3D" id="3.40.50.1820">
    <property type="entry name" value="alpha/beta hydrolase"/>
    <property type="match status" value="1"/>
</dbReference>
<keyword evidence="11" id="KW-0795">Thyroid hormone</keyword>
<dbReference type="PROSITE" id="PS00484">
    <property type="entry name" value="THYROGLOBULIN_1_1"/>
    <property type="match status" value="6"/>
</dbReference>
<keyword evidence="6" id="KW-0765">Sulfation</keyword>
<comment type="subunit">
    <text evidence="14">Monomer. Homodimer (via ChEL region); occurs in the endoplasmic reticulum and is required for export to the Golgi apparatus. Homooligomer; disulfide-linked; stored in this form in the thyroid follicle lumen.</text>
</comment>
<dbReference type="FunFam" id="4.10.800.10:FF:000012">
    <property type="entry name" value="Thyroglobulin"/>
    <property type="match status" value="1"/>
</dbReference>
<evidence type="ECO:0000256" key="4">
    <source>
        <dbReference type="ARBA" id="ARBA00022525"/>
    </source>
</evidence>
<dbReference type="PANTHER" id="PTHR14093">
    <property type="entry name" value="HLA CLASS II GAMMA CHAIN"/>
    <property type="match status" value="1"/>
</dbReference>
<dbReference type="InterPro" id="IPR029058">
    <property type="entry name" value="AB_hydrolase_fold"/>
</dbReference>
<gene>
    <name evidence="20 21" type="primary">Tg</name>
    <name evidence="20" type="ORF">rCG_59403</name>
</gene>
<feature type="disulfide bond" evidence="16">
    <location>
        <begin position="73"/>
        <end position="93"/>
    </location>
</feature>
<comment type="subcellular location">
    <subcellularLocation>
        <location evidence="1">Secreted</location>
    </subcellularLocation>
</comment>
<dbReference type="GO" id="GO:0042446">
    <property type="term" value="P:hormone biosynthetic process"/>
    <property type="evidence" value="ECO:0007669"/>
    <property type="project" value="UniProtKB-KW"/>
</dbReference>
<feature type="disulfide bond" evidence="16">
    <location>
        <begin position="64"/>
        <end position="71"/>
    </location>
</feature>
<comment type="caution">
    <text evidence="16">Lacks conserved residue(s) required for the propagation of feature annotation.</text>
</comment>
<evidence type="ECO:0000256" key="8">
    <source>
        <dbReference type="ARBA" id="ARBA00022702"/>
    </source>
</evidence>
<dbReference type="FunFam" id="4.10.800.10:FF:000016">
    <property type="entry name" value="Thyroglobulin"/>
    <property type="match status" value="1"/>
</dbReference>
<feature type="disulfide bond" evidence="16">
    <location>
        <begin position="1182"/>
        <end position="1189"/>
    </location>
</feature>
<dbReference type="FunFam" id="2.10.50.10:FF:000047">
    <property type="entry name" value="Thyroglobulin"/>
    <property type="match status" value="1"/>
</dbReference>
<dbReference type="Gene3D" id="2.10.50.10">
    <property type="entry name" value="Tumor Necrosis Factor Receptor, subunit A, domain 2"/>
    <property type="match status" value="1"/>
</dbReference>
<proteinExistence type="inferred from homology"/>
<dbReference type="EMBL" id="CH473950">
    <property type="protein sequence ID" value="EDM16152.1"/>
    <property type="molecule type" value="Genomic_DNA"/>
</dbReference>
<dbReference type="InterPro" id="IPR052001">
    <property type="entry name" value="MHC-II_Gamma/Thyroglobulin"/>
</dbReference>
<dbReference type="PROSITE" id="PS00941">
    <property type="entry name" value="CARBOXYLESTERASE_B_2"/>
    <property type="match status" value="1"/>
</dbReference>
<keyword evidence="7" id="KW-0405">Iodination</keyword>
<evidence type="ECO:0000256" key="15">
    <source>
        <dbReference type="ARBA" id="ARBA00059113"/>
    </source>
</evidence>
<feature type="region of interest" description="Disordered" evidence="17">
    <location>
        <begin position="2731"/>
        <end position="2768"/>
    </location>
</feature>
<dbReference type="RGD" id="3848">
    <property type="gene designation" value="Tg"/>
</dbReference>
<evidence type="ECO:0000256" key="13">
    <source>
        <dbReference type="ARBA" id="ARBA00023180"/>
    </source>
</evidence>
<dbReference type="InterPro" id="IPR019819">
    <property type="entry name" value="Carboxylesterase_B_CS"/>
</dbReference>
<feature type="domain" description="Thyroglobulin type-1" evidence="19">
    <location>
        <begin position="605"/>
        <end position="658"/>
    </location>
</feature>
<dbReference type="SUPFAM" id="SSF53474">
    <property type="entry name" value="alpha/beta-Hydrolases"/>
    <property type="match status" value="1"/>
</dbReference>
<dbReference type="Pfam" id="PF00135">
    <property type="entry name" value="COesterase"/>
    <property type="match status" value="1"/>
</dbReference>
<evidence type="ECO:0000256" key="17">
    <source>
        <dbReference type="SAM" id="MobiDB-lite"/>
    </source>
</evidence>
<reference evidence="20" key="2">
    <citation type="submission" date="2005-09" db="EMBL/GenBank/DDBJ databases">
        <authorList>
            <person name="Mural R.J."/>
            <person name="Li P.W."/>
            <person name="Adams M.D."/>
            <person name="Amanatides P.G."/>
            <person name="Baden-Tillson H."/>
            <person name="Barnstead M."/>
            <person name="Chin S.H."/>
            <person name="Dew I."/>
            <person name="Evans C.A."/>
            <person name="Ferriera S."/>
            <person name="Flanigan M."/>
            <person name="Fosler C."/>
            <person name="Glodek A."/>
            <person name="Gu Z."/>
            <person name="Holt R.A."/>
            <person name="Jennings D."/>
            <person name="Kraft C.L."/>
            <person name="Lu F."/>
            <person name="Nguyen T."/>
            <person name="Nusskern D.R."/>
            <person name="Pfannkoch C.M."/>
            <person name="Sitter C."/>
            <person name="Sutton G.G."/>
            <person name="Venter J.C."/>
            <person name="Wang Z."/>
            <person name="Woodage T."/>
            <person name="Zheng X.H."/>
            <person name="Zhong F."/>
        </authorList>
    </citation>
    <scope>NUCLEOTIDE SEQUENCE</scope>
    <source>
        <strain evidence="20">BN</strain>
    </source>
</reference>
<evidence type="ECO:0000313" key="21">
    <source>
        <dbReference type="RGD" id="3848"/>
    </source>
</evidence>
<feature type="domain" description="Thyroglobulin type-1" evidence="19">
    <location>
        <begin position="162"/>
        <end position="246"/>
    </location>
</feature>